<comment type="caution">
    <text evidence="2">The sequence shown here is derived from an EMBL/GenBank/DDBJ whole genome shotgun (WGS) entry which is preliminary data.</text>
</comment>
<evidence type="ECO:0000256" key="1">
    <source>
        <dbReference type="SAM" id="MobiDB-lite"/>
    </source>
</evidence>
<name>A0ABD1QVD1_9LAMI</name>
<proteinExistence type="predicted"/>
<dbReference type="EMBL" id="JBFOLK010000010">
    <property type="protein sequence ID" value="KAL2480162.1"/>
    <property type="molecule type" value="Genomic_DNA"/>
</dbReference>
<gene>
    <name evidence="2" type="ORF">Adt_33128</name>
</gene>
<evidence type="ECO:0000313" key="3">
    <source>
        <dbReference type="Proteomes" id="UP001604336"/>
    </source>
</evidence>
<reference evidence="3" key="1">
    <citation type="submission" date="2024-07" db="EMBL/GenBank/DDBJ databases">
        <title>Two chromosome-level genome assemblies of Korean endemic species Abeliophyllum distichum and Forsythia ovata (Oleaceae).</title>
        <authorList>
            <person name="Jang H."/>
        </authorList>
    </citation>
    <scope>NUCLEOTIDE SEQUENCE [LARGE SCALE GENOMIC DNA]</scope>
</reference>
<feature type="compositionally biased region" description="Basic and acidic residues" evidence="1">
    <location>
        <begin position="60"/>
        <end position="69"/>
    </location>
</feature>
<dbReference type="AlphaFoldDB" id="A0ABD1QVD1"/>
<evidence type="ECO:0000313" key="2">
    <source>
        <dbReference type="EMBL" id="KAL2480162.1"/>
    </source>
</evidence>
<accession>A0ABD1QVD1</accession>
<keyword evidence="3" id="KW-1185">Reference proteome</keyword>
<feature type="compositionally biased region" description="Polar residues" evidence="1">
    <location>
        <begin position="92"/>
        <end position="103"/>
    </location>
</feature>
<sequence>MSTHIPGQETQKALKANIIHTPIFQDPEDGCDGKKWHLEVLLTKIIRLPKHCFMPTSRAKKVDEVLQNKKRDKKSRRQDEGSPASPPLDVPSSPTFRNTFLGS</sequence>
<organism evidence="2 3">
    <name type="scientific">Abeliophyllum distichum</name>
    <dbReference type="NCBI Taxonomy" id="126358"/>
    <lineage>
        <taxon>Eukaryota</taxon>
        <taxon>Viridiplantae</taxon>
        <taxon>Streptophyta</taxon>
        <taxon>Embryophyta</taxon>
        <taxon>Tracheophyta</taxon>
        <taxon>Spermatophyta</taxon>
        <taxon>Magnoliopsida</taxon>
        <taxon>eudicotyledons</taxon>
        <taxon>Gunneridae</taxon>
        <taxon>Pentapetalae</taxon>
        <taxon>asterids</taxon>
        <taxon>lamiids</taxon>
        <taxon>Lamiales</taxon>
        <taxon>Oleaceae</taxon>
        <taxon>Forsythieae</taxon>
        <taxon>Abeliophyllum</taxon>
    </lineage>
</organism>
<dbReference type="Proteomes" id="UP001604336">
    <property type="component" value="Unassembled WGS sequence"/>
</dbReference>
<protein>
    <submittedName>
        <fullName evidence="2">Uncharacterized protein</fullName>
    </submittedName>
</protein>
<feature type="region of interest" description="Disordered" evidence="1">
    <location>
        <begin position="57"/>
        <end position="103"/>
    </location>
</feature>